<sequence length="720" mass="78819">MLRSGLPILGVALATTAVVGSYTSWTLYFRTQADKRQVAVAINAAHALFYWAIAAIVMQQHFAAVFPRFMALFPNGSCCSRRPKARAARLAGPAQGSGSEREVEVGASVPAIMTGSLASVQSIPGEQRRRPRIAWSLGARWLGTILLMIIGQVVIFAQLISRETRGFVDWRSTNRFTLAGEISDGVLHVRVHSLADLSQAGLGAGQPTCRGRAALQGAAVDDRDLCARRHGPRQLAFDSLERRLFALHLAGSHRRGTRRDRAFYPPRQAQPVDAALARPPRLGLLAFRCAFHRTAYFVFRGLIVFCRDIPAVVPHSTSHLMSFAIKFGTPAIARAVIWLTVLVMNMSASLVFLKRDLWVSFFFRLAEELAVLVLTLQGDSDADTLALAAAANVLLLVLLSSGLANDLVFSWSSGIPLRDLYGNSLFHYLTRQLPARGPRRRKPSTSSQPSKSQRRVDMIESFSRPSSDSLMAPPSPAATLSAMLASPTTDTPGSEGRWTPALIARVHERLQGHADVAHQYHLARVIAVACIALFRLVALQAEMPTDWIQWVRSFIPLATMAFSYAVAAAIVVFLYHRKIRNLGFDRVRVLTLDSVPLVSPASTILRPKLTSQSLEVPGLSRTSTNVTDHVPLTRQETRTSVEPMASPRSPLGLIMKALAGSRRARTASGTDLPAAPHLPQVVQLDPIRMGRDDLWECTSPSLVLWLVVFSVMIQLSPSSR</sequence>
<accession>A0A0L0T3F3</accession>
<keyword evidence="2" id="KW-0472">Membrane</keyword>
<keyword evidence="2" id="KW-0812">Transmembrane</keyword>
<keyword evidence="2" id="KW-1133">Transmembrane helix</keyword>
<proteinExistence type="predicted"/>
<evidence type="ECO:0000256" key="1">
    <source>
        <dbReference type="SAM" id="MobiDB-lite"/>
    </source>
</evidence>
<dbReference type="Proteomes" id="UP000054350">
    <property type="component" value="Unassembled WGS sequence"/>
</dbReference>
<dbReference type="AlphaFoldDB" id="A0A0L0T3F3"/>
<dbReference type="VEuPathDB" id="FungiDB:AMAG_13955"/>
<feature type="transmembrane region" description="Helical" evidence="2">
    <location>
        <begin position="331"/>
        <end position="353"/>
    </location>
</feature>
<gene>
    <name evidence="3" type="ORF">AMAG_13955</name>
</gene>
<evidence type="ECO:0000313" key="4">
    <source>
        <dbReference type="Proteomes" id="UP000054350"/>
    </source>
</evidence>
<reference evidence="4" key="2">
    <citation type="submission" date="2009-11" db="EMBL/GenBank/DDBJ databases">
        <title>The Genome Sequence of Allomyces macrogynus strain ATCC 38327.</title>
        <authorList>
            <consortium name="The Broad Institute Genome Sequencing Platform"/>
            <person name="Russ C."/>
            <person name="Cuomo C."/>
            <person name="Shea T."/>
            <person name="Young S.K."/>
            <person name="Zeng Q."/>
            <person name="Koehrsen M."/>
            <person name="Haas B."/>
            <person name="Borodovsky M."/>
            <person name="Guigo R."/>
            <person name="Alvarado L."/>
            <person name="Berlin A."/>
            <person name="Borenstein D."/>
            <person name="Chen Z."/>
            <person name="Engels R."/>
            <person name="Freedman E."/>
            <person name="Gellesch M."/>
            <person name="Goldberg J."/>
            <person name="Griggs A."/>
            <person name="Gujja S."/>
            <person name="Heiman D."/>
            <person name="Hepburn T."/>
            <person name="Howarth C."/>
            <person name="Jen D."/>
            <person name="Larson L."/>
            <person name="Lewis B."/>
            <person name="Mehta T."/>
            <person name="Park D."/>
            <person name="Pearson M."/>
            <person name="Roberts A."/>
            <person name="Saif S."/>
            <person name="Shenoy N."/>
            <person name="Sisk P."/>
            <person name="Stolte C."/>
            <person name="Sykes S."/>
            <person name="Walk T."/>
            <person name="White J."/>
            <person name="Yandava C."/>
            <person name="Burger G."/>
            <person name="Gray M.W."/>
            <person name="Holland P.W.H."/>
            <person name="King N."/>
            <person name="Lang F.B.F."/>
            <person name="Roger A.J."/>
            <person name="Ruiz-Trillo I."/>
            <person name="Lander E."/>
            <person name="Nusbaum C."/>
        </authorList>
    </citation>
    <scope>NUCLEOTIDE SEQUENCE [LARGE SCALE GENOMIC DNA]</scope>
    <source>
        <strain evidence="4">ATCC 38327</strain>
    </source>
</reference>
<protein>
    <submittedName>
        <fullName evidence="3">Uncharacterized protein</fullName>
    </submittedName>
</protein>
<feature type="transmembrane region" description="Helical" evidence="2">
    <location>
        <begin position="6"/>
        <end position="28"/>
    </location>
</feature>
<reference evidence="3 4" key="1">
    <citation type="submission" date="2009-11" db="EMBL/GenBank/DDBJ databases">
        <title>Annotation of Allomyces macrogynus ATCC 38327.</title>
        <authorList>
            <consortium name="The Broad Institute Genome Sequencing Platform"/>
            <person name="Russ C."/>
            <person name="Cuomo C."/>
            <person name="Burger G."/>
            <person name="Gray M.W."/>
            <person name="Holland P.W.H."/>
            <person name="King N."/>
            <person name="Lang F.B.F."/>
            <person name="Roger A.J."/>
            <person name="Ruiz-Trillo I."/>
            <person name="Young S.K."/>
            <person name="Zeng Q."/>
            <person name="Gargeya S."/>
            <person name="Fitzgerald M."/>
            <person name="Haas B."/>
            <person name="Abouelleil A."/>
            <person name="Alvarado L."/>
            <person name="Arachchi H.M."/>
            <person name="Berlin A."/>
            <person name="Chapman S.B."/>
            <person name="Gearin G."/>
            <person name="Goldberg J."/>
            <person name="Griggs A."/>
            <person name="Gujja S."/>
            <person name="Hansen M."/>
            <person name="Heiman D."/>
            <person name="Howarth C."/>
            <person name="Larimer J."/>
            <person name="Lui A."/>
            <person name="MacDonald P.J.P."/>
            <person name="McCowen C."/>
            <person name="Montmayeur A."/>
            <person name="Murphy C."/>
            <person name="Neiman D."/>
            <person name="Pearson M."/>
            <person name="Priest M."/>
            <person name="Roberts A."/>
            <person name="Saif S."/>
            <person name="Shea T."/>
            <person name="Sisk P."/>
            <person name="Stolte C."/>
            <person name="Sykes S."/>
            <person name="Wortman J."/>
            <person name="Nusbaum C."/>
            <person name="Birren B."/>
        </authorList>
    </citation>
    <scope>NUCLEOTIDE SEQUENCE [LARGE SCALE GENOMIC DNA]</scope>
    <source>
        <strain evidence="3 4">ATCC 38327</strain>
    </source>
</reference>
<feature type="transmembrane region" description="Helical" evidence="2">
    <location>
        <begin position="40"/>
        <end position="62"/>
    </location>
</feature>
<feature type="transmembrane region" description="Helical" evidence="2">
    <location>
        <begin position="553"/>
        <end position="576"/>
    </location>
</feature>
<feature type="transmembrane region" description="Helical" evidence="2">
    <location>
        <begin position="141"/>
        <end position="161"/>
    </location>
</feature>
<feature type="transmembrane region" description="Helical" evidence="2">
    <location>
        <begin position="522"/>
        <end position="541"/>
    </location>
</feature>
<organism evidence="3 4">
    <name type="scientific">Allomyces macrogynus (strain ATCC 38327)</name>
    <name type="common">Allomyces javanicus var. macrogynus</name>
    <dbReference type="NCBI Taxonomy" id="578462"/>
    <lineage>
        <taxon>Eukaryota</taxon>
        <taxon>Fungi</taxon>
        <taxon>Fungi incertae sedis</taxon>
        <taxon>Blastocladiomycota</taxon>
        <taxon>Blastocladiomycetes</taxon>
        <taxon>Blastocladiales</taxon>
        <taxon>Blastocladiaceae</taxon>
        <taxon>Allomyces</taxon>
    </lineage>
</organism>
<feature type="region of interest" description="Disordered" evidence="1">
    <location>
        <begin position="435"/>
        <end position="457"/>
    </location>
</feature>
<evidence type="ECO:0000256" key="2">
    <source>
        <dbReference type="SAM" id="Phobius"/>
    </source>
</evidence>
<name>A0A0L0T3F3_ALLM3</name>
<evidence type="ECO:0000313" key="3">
    <source>
        <dbReference type="EMBL" id="KNE69089.1"/>
    </source>
</evidence>
<keyword evidence="4" id="KW-1185">Reference proteome</keyword>
<dbReference type="EMBL" id="GG745359">
    <property type="protein sequence ID" value="KNE69089.1"/>
    <property type="molecule type" value="Genomic_DNA"/>
</dbReference>